<dbReference type="GO" id="GO:0006355">
    <property type="term" value="P:regulation of DNA-templated transcription"/>
    <property type="evidence" value="ECO:0007669"/>
    <property type="project" value="InterPro"/>
</dbReference>
<evidence type="ECO:0000259" key="4">
    <source>
        <dbReference type="PROSITE" id="PS50043"/>
    </source>
</evidence>
<dbReference type="Gene3D" id="1.10.10.10">
    <property type="entry name" value="Winged helix-like DNA-binding domain superfamily/Winged helix DNA-binding domain"/>
    <property type="match status" value="1"/>
</dbReference>
<dbReference type="InterPro" id="IPR000792">
    <property type="entry name" value="Tscrpt_reg_LuxR_C"/>
</dbReference>
<comment type="caution">
    <text evidence="5">The sequence shown here is derived from an EMBL/GenBank/DDBJ whole genome shotgun (WGS) entry which is preliminary data.</text>
</comment>
<name>A0A117MPG5_9ACTN</name>
<organism evidence="5 6">
    <name type="scientific">Actinoplanes awajinensis subsp. mycoplanecinus</name>
    <dbReference type="NCBI Taxonomy" id="135947"/>
    <lineage>
        <taxon>Bacteria</taxon>
        <taxon>Bacillati</taxon>
        <taxon>Actinomycetota</taxon>
        <taxon>Actinomycetes</taxon>
        <taxon>Micromonosporales</taxon>
        <taxon>Micromonosporaceae</taxon>
        <taxon>Actinoplanes</taxon>
    </lineage>
</organism>
<dbReference type="PANTHER" id="PTHR44688">
    <property type="entry name" value="DNA-BINDING TRANSCRIPTIONAL ACTIVATOR DEVR_DOSR"/>
    <property type="match status" value="1"/>
</dbReference>
<feature type="domain" description="HTH luxR-type" evidence="4">
    <location>
        <begin position="163"/>
        <end position="228"/>
    </location>
</feature>
<evidence type="ECO:0000256" key="2">
    <source>
        <dbReference type="ARBA" id="ARBA00023125"/>
    </source>
</evidence>
<dbReference type="GO" id="GO:0003677">
    <property type="term" value="F:DNA binding"/>
    <property type="evidence" value="ECO:0007669"/>
    <property type="project" value="UniProtKB-KW"/>
</dbReference>
<evidence type="ECO:0000313" key="6">
    <source>
        <dbReference type="Proteomes" id="UP000053244"/>
    </source>
</evidence>
<gene>
    <name evidence="5" type="ORF">ADL15_31575</name>
</gene>
<evidence type="ECO:0000313" key="5">
    <source>
        <dbReference type="EMBL" id="KUL28599.1"/>
    </source>
</evidence>
<keyword evidence="6" id="KW-1185">Reference proteome</keyword>
<dbReference type="SMART" id="SM00421">
    <property type="entry name" value="HTH_LUXR"/>
    <property type="match status" value="1"/>
</dbReference>
<dbReference type="Pfam" id="PF00196">
    <property type="entry name" value="GerE"/>
    <property type="match status" value="1"/>
</dbReference>
<dbReference type="EMBL" id="LLZH01000287">
    <property type="protein sequence ID" value="KUL28599.1"/>
    <property type="molecule type" value="Genomic_DNA"/>
</dbReference>
<evidence type="ECO:0000256" key="3">
    <source>
        <dbReference type="ARBA" id="ARBA00023163"/>
    </source>
</evidence>
<protein>
    <recommendedName>
        <fullName evidence="4">HTH luxR-type domain-containing protein</fullName>
    </recommendedName>
</protein>
<dbReference type="SUPFAM" id="SSF55781">
    <property type="entry name" value="GAF domain-like"/>
    <property type="match status" value="1"/>
</dbReference>
<dbReference type="RefSeq" id="WP_067698796.1">
    <property type="nucleotide sequence ID" value="NZ_LLZH01000287.1"/>
</dbReference>
<dbReference type="CDD" id="cd06170">
    <property type="entry name" value="LuxR_C_like"/>
    <property type="match status" value="1"/>
</dbReference>
<dbReference type="AlphaFoldDB" id="A0A117MPG5"/>
<keyword evidence="1" id="KW-0805">Transcription regulation</keyword>
<dbReference type="Pfam" id="PF13185">
    <property type="entry name" value="GAF_2"/>
    <property type="match status" value="1"/>
</dbReference>
<proteinExistence type="predicted"/>
<dbReference type="InterPro" id="IPR029016">
    <property type="entry name" value="GAF-like_dom_sf"/>
</dbReference>
<dbReference type="PROSITE" id="PS50043">
    <property type="entry name" value="HTH_LUXR_2"/>
    <property type="match status" value="1"/>
</dbReference>
<dbReference type="PRINTS" id="PR00038">
    <property type="entry name" value="HTHLUXR"/>
</dbReference>
<keyword evidence="2" id="KW-0238">DNA-binding</keyword>
<sequence length="232" mass="24949">MATGPRFRFDQALADVYGDLRLTPVLRRLLRHTHRLTGSRAATVSLIDAGHGRYLKAAEYGASCRLGQTFPLDEGATGRAFALRRPVVIADYGRLRSGHLAGADPARRGPVVAVPVWWRGEVIAVTVVFATPVGLDVDELEAFTQSAAAAIVESRRRSPDAGAPAGQHPFTPREAEVLALLRSGRTDREIAACLTLSPKTIEKHVAAIRRKTGTGNRTAAVLTALDNGWTAR</sequence>
<dbReference type="PANTHER" id="PTHR44688:SF16">
    <property type="entry name" value="DNA-BINDING TRANSCRIPTIONAL ACTIVATOR DEVR_DOSR"/>
    <property type="match status" value="1"/>
</dbReference>
<dbReference type="InterPro" id="IPR003018">
    <property type="entry name" value="GAF"/>
</dbReference>
<keyword evidence="3" id="KW-0804">Transcription</keyword>
<dbReference type="Gene3D" id="3.30.450.40">
    <property type="match status" value="1"/>
</dbReference>
<accession>A0A117MPG5</accession>
<dbReference type="InterPro" id="IPR036388">
    <property type="entry name" value="WH-like_DNA-bd_sf"/>
</dbReference>
<dbReference type="Proteomes" id="UP000053244">
    <property type="component" value="Unassembled WGS sequence"/>
</dbReference>
<reference evidence="5 6" key="1">
    <citation type="submission" date="2015-10" db="EMBL/GenBank/DDBJ databases">
        <authorList>
            <person name="Gilbert D.G."/>
        </authorList>
    </citation>
    <scope>NUCLEOTIDE SEQUENCE [LARGE SCALE GENOMIC DNA]</scope>
    <source>
        <strain evidence="5 6">NRRL B-16712</strain>
    </source>
</reference>
<dbReference type="SUPFAM" id="SSF46894">
    <property type="entry name" value="C-terminal effector domain of the bipartite response regulators"/>
    <property type="match status" value="1"/>
</dbReference>
<dbReference type="InterPro" id="IPR016032">
    <property type="entry name" value="Sig_transdc_resp-reg_C-effctor"/>
</dbReference>
<dbReference type="SMART" id="SM00065">
    <property type="entry name" value="GAF"/>
    <property type="match status" value="1"/>
</dbReference>
<evidence type="ECO:0000256" key="1">
    <source>
        <dbReference type="ARBA" id="ARBA00023015"/>
    </source>
</evidence>
<dbReference type="OrthoDB" id="144293at2"/>